<organism evidence="2 3">
    <name type="scientific">Halorubrum lacusprofundi (strain ATCC 49239 / DSM 5036 / JCM 8891 / ACAM 34)</name>
    <dbReference type="NCBI Taxonomy" id="416348"/>
    <lineage>
        <taxon>Archaea</taxon>
        <taxon>Methanobacteriati</taxon>
        <taxon>Methanobacteriota</taxon>
        <taxon>Stenosarchaea group</taxon>
        <taxon>Halobacteria</taxon>
        <taxon>Halobacteriales</taxon>
        <taxon>Haloferacaceae</taxon>
        <taxon>Halorubrum</taxon>
    </lineage>
</organism>
<keyword evidence="3" id="KW-1185">Reference proteome</keyword>
<accession>B9LU85</accession>
<dbReference type="AlphaFoldDB" id="B9LU85"/>
<proteinExistence type="predicted"/>
<feature type="region of interest" description="Disordered" evidence="1">
    <location>
        <begin position="1"/>
        <end position="24"/>
    </location>
</feature>
<dbReference type="Pfam" id="PF26029">
    <property type="entry name" value="DUF8007"/>
    <property type="match status" value="1"/>
</dbReference>
<feature type="compositionally biased region" description="Basic and acidic residues" evidence="1">
    <location>
        <begin position="1"/>
        <end position="23"/>
    </location>
</feature>
<dbReference type="GeneID" id="95969962"/>
<dbReference type="InterPro" id="IPR058320">
    <property type="entry name" value="DUF8007"/>
</dbReference>
<dbReference type="EMBL" id="CP001365">
    <property type="protein sequence ID" value="ACM58279.1"/>
    <property type="molecule type" value="Genomic_DNA"/>
</dbReference>
<gene>
    <name evidence="2" type="ordered locus">Hlac_2708</name>
</gene>
<dbReference type="HOGENOM" id="CLU_182710_0_0_2"/>
<reference evidence="2 3" key="1">
    <citation type="journal article" date="2016" name="Stand. Genomic Sci.">
        <title>Complete genome sequence of the Antarctic Halorubrum lacusprofundi type strain ACAM 34.</title>
        <authorList>
            <person name="Anderson I.J."/>
            <person name="DasSarma P."/>
            <person name="Lucas S."/>
            <person name="Copeland A."/>
            <person name="Lapidus A."/>
            <person name="Del Rio T.G."/>
            <person name="Tice H."/>
            <person name="Dalin E."/>
            <person name="Bruce D.C."/>
            <person name="Goodwin L."/>
            <person name="Pitluck S."/>
            <person name="Sims D."/>
            <person name="Brettin T.S."/>
            <person name="Detter J.C."/>
            <person name="Han C.S."/>
            <person name="Larimer F."/>
            <person name="Hauser L."/>
            <person name="Land M."/>
            <person name="Ivanova N."/>
            <person name="Richardson P."/>
            <person name="Cavicchioli R."/>
            <person name="DasSarma S."/>
            <person name="Woese C.R."/>
            <person name="Kyrpides N.C."/>
        </authorList>
    </citation>
    <scope>NUCLEOTIDE SEQUENCE [LARGE SCALE GENOMIC DNA]</scope>
    <source>
        <strain evidence="3">ATCC 49239 / DSM 5036 / JCM 8891 / ACAM 34</strain>
    </source>
</reference>
<dbReference type="Proteomes" id="UP000000740">
    <property type="component" value="Chromosome 1"/>
</dbReference>
<sequence>MTDQEARAREARTQEARVQEAHSQEVPAEACGRCSMTTVVGAVSGDRSAAERTERDPFAGERIEVEESSIRRISPGGILSDLKERFDAIGRRLTYGR</sequence>
<dbReference type="KEGG" id="hla:Hlac_2708"/>
<evidence type="ECO:0000313" key="2">
    <source>
        <dbReference type="EMBL" id="ACM58279.1"/>
    </source>
</evidence>
<dbReference type="eggNOG" id="arCOG06327">
    <property type="taxonomic scope" value="Archaea"/>
</dbReference>
<protein>
    <submittedName>
        <fullName evidence="2">Uncharacterized protein</fullName>
    </submittedName>
</protein>
<evidence type="ECO:0000313" key="3">
    <source>
        <dbReference type="Proteomes" id="UP000000740"/>
    </source>
</evidence>
<name>B9LU85_HALLT</name>
<dbReference type="RefSeq" id="WP_015911389.1">
    <property type="nucleotide sequence ID" value="NC_012029.1"/>
</dbReference>
<evidence type="ECO:0000256" key="1">
    <source>
        <dbReference type="SAM" id="MobiDB-lite"/>
    </source>
</evidence>